<dbReference type="EMBL" id="VYZN01000018">
    <property type="protein sequence ID" value="KAE9537232.1"/>
    <property type="molecule type" value="Genomic_DNA"/>
</dbReference>
<dbReference type="AlphaFoldDB" id="A0A6G0TR37"/>
<reference evidence="1 2" key="1">
    <citation type="submission" date="2019-08" db="EMBL/GenBank/DDBJ databases">
        <title>The genome of the soybean aphid Biotype 1, its phylome, world population structure and adaptation to the North American continent.</title>
        <authorList>
            <person name="Giordano R."/>
            <person name="Donthu R.K."/>
            <person name="Hernandez A.G."/>
            <person name="Wright C.L."/>
            <person name="Zimin A.V."/>
        </authorList>
    </citation>
    <scope>NUCLEOTIDE SEQUENCE [LARGE SCALE GENOMIC DNA]</scope>
    <source>
        <tissue evidence="1">Whole aphids</tissue>
    </source>
</reference>
<name>A0A6G0TR37_APHGL</name>
<keyword evidence="2" id="KW-1185">Reference proteome</keyword>
<evidence type="ECO:0000313" key="2">
    <source>
        <dbReference type="Proteomes" id="UP000475862"/>
    </source>
</evidence>
<comment type="caution">
    <text evidence="1">The sequence shown here is derived from an EMBL/GenBank/DDBJ whole genome shotgun (WGS) entry which is preliminary data.</text>
</comment>
<accession>A0A6G0TR37</accession>
<organism evidence="1 2">
    <name type="scientific">Aphis glycines</name>
    <name type="common">Soybean aphid</name>
    <dbReference type="NCBI Taxonomy" id="307491"/>
    <lineage>
        <taxon>Eukaryota</taxon>
        <taxon>Metazoa</taxon>
        <taxon>Ecdysozoa</taxon>
        <taxon>Arthropoda</taxon>
        <taxon>Hexapoda</taxon>
        <taxon>Insecta</taxon>
        <taxon>Pterygota</taxon>
        <taxon>Neoptera</taxon>
        <taxon>Paraneoptera</taxon>
        <taxon>Hemiptera</taxon>
        <taxon>Sternorrhyncha</taxon>
        <taxon>Aphidomorpha</taxon>
        <taxon>Aphidoidea</taxon>
        <taxon>Aphididae</taxon>
        <taxon>Aphidini</taxon>
        <taxon>Aphis</taxon>
        <taxon>Aphis</taxon>
    </lineage>
</organism>
<protein>
    <submittedName>
        <fullName evidence="1">Uncharacterized protein</fullName>
    </submittedName>
</protein>
<evidence type="ECO:0000313" key="1">
    <source>
        <dbReference type="EMBL" id="KAE9537232.1"/>
    </source>
</evidence>
<proteinExistence type="predicted"/>
<sequence>MYDFTLFMQDNFAVENNLWNSHTPHHFQNYTINALCSNFSWIYVTLTMHMLYLISKYLLLEDRELKIKIILNQTLLYLIRPECDSKLYTYTLCHALKDKRNKHHKCLNCRRYVKSKRTREMSFTIRMNETYIIKLDKWIIVFLVVSTFKKIEQKQIIIILPGNLDPQFPFNRCSIFITTLKTYIAEPLQSKVFYILDSERIDECIDFTMIITSRNIASISNFGGGFRWQSEYPWYIIEINSKHFPTVLKKIEKNKKKNDRKQEFLRKTMSIKMLDDQTILKISNLYEICRNHEKLQHTLHMYTEKCSSDHEDDGFEIRSKPRNFDINTSGQEMEEFFAKQTKQQKNIHIKEKLQTTDKSKEI</sequence>
<gene>
    <name evidence="1" type="ORF">AGLY_006255</name>
</gene>
<dbReference type="Proteomes" id="UP000475862">
    <property type="component" value="Unassembled WGS sequence"/>
</dbReference>